<evidence type="ECO:0000256" key="1">
    <source>
        <dbReference type="SAM" id="MobiDB-lite"/>
    </source>
</evidence>
<gene>
    <name evidence="2" type="ORF">HMPREF1090_05055</name>
</gene>
<dbReference type="EMBL" id="AGYR01000064">
    <property type="protein sequence ID" value="ENZ08062.1"/>
    <property type="molecule type" value="Genomic_DNA"/>
</dbReference>
<dbReference type="Proteomes" id="UP000013085">
    <property type="component" value="Unassembled WGS sequence"/>
</dbReference>
<feature type="region of interest" description="Disordered" evidence="1">
    <location>
        <begin position="1"/>
        <end position="67"/>
    </location>
</feature>
<dbReference type="PATRIC" id="fig|999408.3.peg.5440"/>
<evidence type="ECO:0000313" key="2">
    <source>
        <dbReference type="EMBL" id="ENZ08062.1"/>
    </source>
</evidence>
<sequence>MAKLTGKHAAHIPGNGGYLAEGPDLQEKKPTPYLYDAPTNAPHPGKHQSGVGGPSDRNQNGVDDKEE</sequence>
<dbReference type="RefSeq" id="WP_002594578.1">
    <property type="nucleotide sequence ID" value="NZ_KB850991.1"/>
</dbReference>
<protein>
    <submittedName>
        <fullName evidence="2">Uncharacterized protein</fullName>
    </submittedName>
</protein>
<evidence type="ECO:0000313" key="3">
    <source>
        <dbReference type="Proteomes" id="UP000013085"/>
    </source>
</evidence>
<comment type="caution">
    <text evidence="2">The sequence shown here is derived from an EMBL/GenBank/DDBJ whole genome shotgun (WGS) entry which is preliminary data.</text>
</comment>
<dbReference type="HOGENOM" id="CLU_2804844_0_0_9"/>
<name>A0A0E2H3P0_9FIRM</name>
<organism evidence="2 3">
    <name type="scientific">[Clostridium] clostridioforme 90A8</name>
    <dbReference type="NCBI Taxonomy" id="999408"/>
    <lineage>
        <taxon>Bacteria</taxon>
        <taxon>Bacillati</taxon>
        <taxon>Bacillota</taxon>
        <taxon>Clostridia</taxon>
        <taxon>Lachnospirales</taxon>
        <taxon>Lachnospiraceae</taxon>
        <taxon>Enterocloster</taxon>
    </lineage>
</organism>
<accession>A0A0E2H3P0</accession>
<proteinExistence type="predicted"/>
<dbReference type="AlphaFoldDB" id="A0A0E2H3P0"/>
<reference evidence="2 3" key="1">
    <citation type="submission" date="2013-01" db="EMBL/GenBank/DDBJ databases">
        <title>The Genome Sequence of Clostridium clostridioforme 90A8.</title>
        <authorList>
            <consortium name="The Broad Institute Genome Sequencing Platform"/>
            <person name="Earl A."/>
            <person name="Ward D."/>
            <person name="Feldgarden M."/>
            <person name="Gevers D."/>
            <person name="Courvalin P."/>
            <person name="Lambert T."/>
            <person name="Walker B."/>
            <person name="Young S.K."/>
            <person name="Zeng Q."/>
            <person name="Gargeya S."/>
            <person name="Fitzgerald M."/>
            <person name="Haas B."/>
            <person name="Abouelleil A."/>
            <person name="Alvarado L."/>
            <person name="Arachchi H.M."/>
            <person name="Berlin A.M."/>
            <person name="Chapman S.B."/>
            <person name="Dewar J."/>
            <person name="Goldberg J."/>
            <person name="Griggs A."/>
            <person name="Gujja S."/>
            <person name="Hansen M."/>
            <person name="Howarth C."/>
            <person name="Imamovic A."/>
            <person name="Larimer J."/>
            <person name="McCowan C."/>
            <person name="Murphy C."/>
            <person name="Neiman D."/>
            <person name="Pearson M."/>
            <person name="Priest M."/>
            <person name="Roberts A."/>
            <person name="Saif S."/>
            <person name="Shea T."/>
            <person name="Sisk P."/>
            <person name="Sykes S."/>
            <person name="Wortman J."/>
            <person name="Nusbaum C."/>
            <person name="Birren B."/>
        </authorList>
    </citation>
    <scope>NUCLEOTIDE SEQUENCE [LARGE SCALE GENOMIC DNA]</scope>
    <source>
        <strain evidence="2 3">90A8</strain>
    </source>
</reference>
<feature type="compositionally biased region" description="Basic residues" evidence="1">
    <location>
        <begin position="1"/>
        <end position="10"/>
    </location>
</feature>